<dbReference type="PANTHER" id="PTHR46060">
    <property type="entry name" value="MARINER MOS1 TRANSPOSASE-LIKE PROTEIN"/>
    <property type="match status" value="1"/>
</dbReference>
<dbReference type="PANTHER" id="PTHR46060:SF1">
    <property type="entry name" value="MARINER MOS1 TRANSPOSASE-LIKE PROTEIN"/>
    <property type="match status" value="1"/>
</dbReference>
<dbReference type="GeneID" id="106745406"/>
<proteinExistence type="predicted"/>
<reference evidence="2" key="1">
    <citation type="submission" date="2025-08" db="UniProtKB">
        <authorList>
            <consortium name="RefSeq"/>
        </authorList>
    </citation>
    <scope>IDENTIFICATION</scope>
</reference>
<dbReference type="RefSeq" id="XP_014476473.1">
    <property type="nucleotide sequence ID" value="XM_014620987.1"/>
</dbReference>
<evidence type="ECO:0000313" key="2">
    <source>
        <dbReference type="RefSeq" id="XP_014476473.1"/>
    </source>
</evidence>
<name>A0A6P3XE65_DINQU</name>
<protein>
    <submittedName>
        <fullName evidence="2">Histone-lysine N-methyltransferase SETMAR-like</fullName>
    </submittedName>
</protein>
<dbReference type="InterPro" id="IPR052709">
    <property type="entry name" value="Transposase-MT_Hybrid"/>
</dbReference>
<organism evidence="1 2">
    <name type="scientific">Dinoponera quadriceps</name>
    <name type="common">South American ant</name>
    <dbReference type="NCBI Taxonomy" id="609295"/>
    <lineage>
        <taxon>Eukaryota</taxon>
        <taxon>Metazoa</taxon>
        <taxon>Ecdysozoa</taxon>
        <taxon>Arthropoda</taxon>
        <taxon>Hexapoda</taxon>
        <taxon>Insecta</taxon>
        <taxon>Pterygota</taxon>
        <taxon>Neoptera</taxon>
        <taxon>Endopterygota</taxon>
        <taxon>Hymenoptera</taxon>
        <taxon>Apocrita</taxon>
        <taxon>Aculeata</taxon>
        <taxon>Formicoidea</taxon>
        <taxon>Formicidae</taxon>
        <taxon>Ponerinae</taxon>
        <taxon>Ponerini</taxon>
        <taxon>Dinoponera</taxon>
    </lineage>
</organism>
<dbReference type="Proteomes" id="UP000515204">
    <property type="component" value="Unplaced"/>
</dbReference>
<dbReference type="Gene3D" id="3.30.420.10">
    <property type="entry name" value="Ribonuclease H-like superfamily/Ribonuclease H"/>
    <property type="match status" value="1"/>
</dbReference>
<accession>A0A6P3XE65</accession>
<keyword evidence="1" id="KW-1185">Reference proteome</keyword>
<gene>
    <name evidence="2" type="primary">LOC106745406</name>
</gene>
<dbReference type="GO" id="GO:0003676">
    <property type="term" value="F:nucleic acid binding"/>
    <property type="evidence" value="ECO:0007669"/>
    <property type="project" value="InterPro"/>
</dbReference>
<dbReference type="KEGG" id="dqu:106745406"/>
<dbReference type="AlphaFoldDB" id="A0A6P3XE65"/>
<dbReference type="OrthoDB" id="6622399at2759"/>
<evidence type="ECO:0000313" key="1">
    <source>
        <dbReference type="Proteomes" id="UP000515204"/>
    </source>
</evidence>
<sequence>MQTTPKKNILFHQYSAPVHKSVKAMAKLNELRYELLPHPPYSPDSAPYDFYLFPNLKRWLRGKRFASNEEVEWETDAYFGGLETSYHLEGLKKLETRLDSVYELKGDYVEE</sequence>
<dbReference type="InterPro" id="IPR036397">
    <property type="entry name" value="RNaseH_sf"/>
</dbReference>